<evidence type="ECO:0000256" key="1">
    <source>
        <dbReference type="ARBA" id="ARBA00022857"/>
    </source>
</evidence>
<dbReference type="InterPro" id="IPR036291">
    <property type="entry name" value="NAD(P)-bd_dom_sf"/>
</dbReference>
<dbReference type="EMBL" id="QGMF01000395">
    <property type="protein sequence ID" value="TVY16220.1"/>
    <property type="molecule type" value="Genomic_DNA"/>
</dbReference>
<dbReference type="SUPFAM" id="SSF51735">
    <property type="entry name" value="NAD(P)-binding Rossmann-fold domains"/>
    <property type="match status" value="1"/>
</dbReference>
<organism evidence="3 4">
    <name type="scientific">Lachnellula arida</name>
    <dbReference type="NCBI Taxonomy" id="1316785"/>
    <lineage>
        <taxon>Eukaryota</taxon>
        <taxon>Fungi</taxon>
        <taxon>Dikarya</taxon>
        <taxon>Ascomycota</taxon>
        <taxon>Pezizomycotina</taxon>
        <taxon>Leotiomycetes</taxon>
        <taxon>Helotiales</taxon>
        <taxon>Lachnaceae</taxon>
        <taxon>Lachnellula</taxon>
    </lineage>
</organism>
<dbReference type="CDD" id="cd05233">
    <property type="entry name" value="SDR_c"/>
    <property type="match status" value="1"/>
</dbReference>
<dbReference type="PANTHER" id="PTHR43975:SF2">
    <property type="entry name" value="EG:BACR7A4.14 PROTEIN-RELATED"/>
    <property type="match status" value="1"/>
</dbReference>
<dbReference type="PRINTS" id="PR00080">
    <property type="entry name" value="SDRFAMILY"/>
</dbReference>
<dbReference type="InterPro" id="IPR020904">
    <property type="entry name" value="Sc_DH/Rdtase_CS"/>
</dbReference>
<dbReference type="AlphaFoldDB" id="A0A8T9B881"/>
<name>A0A8T9B881_9HELO</name>
<protein>
    <submittedName>
        <fullName evidence="3">Short chain dehydrogenase citE</fullName>
    </submittedName>
</protein>
<gene>
    <name evidence="3" type="primary">citE_2</name>
    <name evidence="3" type="ORF">LARI1_G007828</name>
</gene>
<keyword evidence="1" id="KW-0521">NADP</keyword>
<comment type="similarity">
    <text evidence="2">Belongs to the short-chain dehydrogenases/reductases (SDR) family.</text>
</comment>
<dbReference type="PROSITE" id="PS00061">
    <property type="entry name" value="ADH_SHORT"/>
    <property type="match status" value="1"/>
</dbReference>
<evidence type="ECO:0000313" key="4">
    <source>
        <dbReference type="Proteomes" id="UP000469559"/>
    </source>
</evidence>
<reference evidence="3 4" key="1">
    <citation type="submission" date="2018-05" db="EMBL/GenBank/DDBJ databases">
        <title>Whole genome sequencing for identification of molecular markers to develop diagnostic detection tools for the regulated plant pathogen Lachnellula willkommii.</title>
        <authorList>
            <person name="Giroux E."/>
            <person name="Bilodeau G."/>
        </authorList>
    </citation>
    <scope>NUCLEOTIDE SEQUENCE [LARGE SCALE GENOMIC DNA]</scope>
    <source>
        <strain evidence="3 4">CBS 203.66</strain>
    </source>
</reference>
<dbReference type="OrthoDB" id="1933717at2759"/>
<sequence>MSYPPVIPANGLNFTKILHSDTYPAIDPTTESKHSGHAIFITGASSGIGLATAHSFAKAGASYIGLASLDPFPPTITNTLHAAAALGNHPPPKLSILHLDVLDQPSIDTAVSHISAAFNAKLDILINCAGYMAPGASIAASDDDDYWRAFEVNLRGTYRVTKAFLPLVLQSTGGLKTVVNISSVAAHNLRCEYSSYGISKNAILRFTEFLMAENAEAGLLAYCVHPGAVLTRLAESMPRDTLAGLRDTPEMAADTLVYLTQGRREWLAGRYLSCTWDLPELLAREDEIVGGDKLKMRMVL</sequence>
<evidence type="ECO:0000256" key="2">
    <source>
        <dbReference type="RuleBase" id="RU000363"/>
    </source>
</evidence>
<keyword evidence="4" id="KW-1185">Reference proteome</keyword>
<dbReference type="PRINTS" id="PR00081">
    <property type="entry name" value="GDHRDH"/>
</dbReference>
<accession>A0A8T9B881</accession>
<proteinExistence type="inferred from homology"/>
<dbReference type="Proteomes" id="UP000469559">
    <property type="component" value="Unassembled WGS sequence"/>
</dbReference>
<dbReference type="Pfam" id="PF00106">
    <property type="entry name" value="adh_short"/>
    <property type="match status" value="1"/>
</dbReference>
<dbReference type="InterPro" id="IPR002347">
    <property type="entry name" value="SDR_fam"/>
</dbReference>
<evidence type="ECO:0000313" key="3">
    <source>
        <dbReference type="EMBL" id="TVY16220.1"/>
    </source>
</evidence>
<dbReference type="PANTHER" id="PTHR43975">
    <property type="entry name" value="ZGC:101858"/>
    <property type="match status" value="1"/>
</dbReference>
<dbReference type="Gene3D" id="3.40.50.720">
    <property type="entry name" value="NAD(P)-binding Rossmann-like Domain"/>
    <property type="match status" value="1"/>
</dbReference>
<comment type="caution">
    <text evidence="3">The sequence shown here is derived from an EMBL/GenBank/DDBJ whole genome shotgun (WGS) entry which is preliminary data.</text>
</comment>